<gene>
    <name evidence="2" type="ordered locus">MCA1625</name>
</gene>
<dbReference type="STRING" id="243233.MCA1625"/>
<evidence type="ECO:0000313" key="2">
    <source>
        <dbReference type="EMBL" id="AAU92366.1"/>
    </source>
</evidence>
<dbReference type="EMBL" id="AE017282">
    <property type="protein sequence ID" value="AAU92366.1"/>
    <property type="molecule type" value="Genomic_DNA"/>
</dbReference>
<dbReference type="InterPro" id="IPR008538">
    <property type="entry name" value="Uma2"/>
</dbReference>
<dbReference type="Proteomes" id="UP000006821">
    <property type="component" value="Chromosome"/>
</dbReference>
<dbReference type="HOGENOM" id="CLU_076312_1_0_6"/>
<dbReference type="SUPFAM" id="SSF52980">
    <property type="entry name" value="Restriction endonuclease-like"/>
    <property type="match status" value="1"/>
</dbReference>
<dbReference type="InterPro" id="IPR012296">
    <property type="entry name" value="Nuclease_put_TT1808"/>
</dbReference>
<dbReference type="RefSeq" id="WP_010960884.1">
    <property type="nucleotide sequence ID" value="NC_002977.6"/>
</dbReference>
<dbReference type="PANTHER" id="PTHR34107:SF4">
    <property type="entry name" value="SLL1222 PROTEIN"/>
    <property type="match status" value="1"/>
</dbReference>
<name>Q607X8_METCA</name>
<proteinExistence type="predicted"/>
<dbReference type="eggNOG" id="COG4636">
    <property type="taxonomic scope" value="Bacteria"/>
</dbReference>
<protein>
    <recommendedName>
        <fullName evidence="1">Putative restriction endonuclease domain-containing protein</fullName>
    </recommendedName>
</protein>
<organism evidence="2 3">
    <name type="scientific">Methylococcus capsulatus (strain ATCC 33009 / NCIMB 11132 / Bath)</name>
    <dbReference type="NCBI Taxonomy" id="243233"/>
    <lineage>
        <taxon>Bacteria</taxon>
        <taxon>Pseudomonadati</taxon>
        <taxon>Pseudomonadota</taxon>
        <taxon>Gammaproteobacteria</taxon>
        <taxon>Methylococcales</taxon>
        <taxon>Methylococcaceae</taxon>
        <taxon>Methylococcus</taxon>
    </lineage>
</organism>
<dbReference type="AlphaFoldDB" id="Q607X8"/>
<reference evidence="2 3" key="1">
    <citation type="journal article" date="2004" name="PLoS Biol.">
        <title>Genomic insights into methanotrophy: the complete genome sequence of Methylococcus capsulatus (Bath).</title>
        <authorList>
            <person name="Ward N.L."/>
            <person name="Larsen O."/>
            <person name="Sakwa J."/>
            <person name="Bruseth L."/>
            <person name="Khouri H.M."/>
            <person name="Durkin A.S."/>
            <person name="Dimitrov G."/>
            <person name="Jiang L."/>
            <person name="Scanlan D."/>
            <person name="Kang K.H."/>
            <person name="Lewis M.R."/>
            <person name="Nelson K.E."/>
            <person name="Methe B.A."/>
            <person name="Wu M."/>
            <person name="Heidelberg J.F."/>
            <person name="Paulsen I.T."/>
            <person name="Fouts D.E."/>
            <person name="Ravel J."/>
            <person name="Tettelin H."/>
            <person name="Ren Q."/>
            <person name="Read T.D."/>
            <person name="DeBoy R.T."/>
            <person name="Seshadri R."/>
            <person name="Salzberg S.L."/>
            <person name="Jensen H.B."/>
            <person name="Birkeland N.K."/>
            <person name="Nelson W.C."/>
            <person name="Dodson R.J."/>
            <person name="Grindhaug S.H."/>
            <person name="Holt I.E."/>
            <person name="Eidhammer I."/>
            <person name="Jonasen I."/>
            <person name="Vanaken S."/>
            <person name="Utterback T.R."/>
            <person name="Feldblyum T.V."/>
            <person name="Fraser C.M."/>
            <person name="Lillehaug J.R."/>
            <person name="Eisen J.A."/>
        </authorList>
    </citation>
    <scope>NUCLEOTIDE SEQUENCE [LARGE SCALE GENOMIC DNA]</scope>
    <source>
        <strain evidence="3">ATCC 33009 / NCIMB 11132 / Bath</strain>
    </source>
</reference>
<evidence type="ECO:0000313" key="3">
    <source>
        <dbReference type="Proteomes" id="UP000006821"/>
    </source>
</evidence>
<dbReference type="InterPro" id="IPR011335">
    <property type="entry name" value="Restrct_endonuc-II-like"/>
</dbReference>
<feature type="domain" description="Putative restriction endonuclease" evidence="1">
    <location>
        <begin position="14"/>
        <end position="179"/>
    </location>
</feature>
<evidence type="ECO:0000259" key="1">
    <source>
        <dbReference type="Pfam" id="PF05685"/>
    </source>
</evidence>
<dbReference type="PANTHER" id="PTHR34107">
    <property type="entry name" value="SLL0198 PROTEIN-RELATED"/>
    <property type="match status" value="1"/>
</dbReference>
<sequence length="189" mass="21441">MTAPAERLATYQDLFDLPDNVIGEILHGQLITQPRPAPRHARAASVLGGDLMNPFDHGRGGPGGWWILFEPELHLGAHILVPDLAGWRRERMPVFPDEAYFTLAPDWVCEVLSPGTARIDRVVKMPLYAEHGVGWLWLVDPDQRTLEVFRLHEGHWLMEQAWQQNEEVGAPPFGEWRFALADLWVPDAT</sequence>
<dbReference type="CDD" id="cd06260">
    <property type="entry name" value="DUF820-like"/>
    <property type="match status" value="1"/>
</dbReference>
<dbReference type="Pfam" id="PF05685">
    <property type="entry name" value="Uma2"/>
    <property type="match status" value="1"/>
</dbReference>
<dbReference type="GeneID" id="88223881"/>
<accession>Q607X8</accession>
<dbReference type="Gene3D" id="3.90.1570.10">
    <property type="entry name" value="tt1808, chain A"/>
    <property type="match status" value="1"/>
</dbReference>
<dbReference type="KEGG" id="mca:MCA1625"/>